<dbReference type="Proteomes" id="UP000287188">
    <property type="component" value="Unassembled WGS sequence"/>
</dbReference>
<gene>
    <name evidence="1" type="ORF">KDK_76050</name>
</gene>
<evidence type="ECO:0000313" key="2">
    <source>
        <dbReference type="Proteomes" id="UP000287188"/>
    </source>
</evidence>
<organism evidence="1 2">
    <name type="scientific">Dictyobacter kobayashii</name>
    <dbReference type="NCBI Taxonomy" id="2014872"/>
    <lineage>
        <taxon>Bacteria</taxon>
        <taxon>Bacillati</taxon>
        <taxon>Chloroflexota</taxon>
        <taxon>Ktedonobacteria</taxon>
        <taxon>Ktedonobacterales</taxon>
        <taxon>Dictyobacteraceae</taxon>
        <taxon>Dictyobacter</taxon>
    </lineage>
</organism>
<accession>A0A402AXI8</accession>
<keyword evidence="2" id="KW-1185">Reference proteome</keyword>
<reference evidence="2" key="1">
    <citation type="submission" date="2018-12" db="EMBL/GenBank/DDBJ databases">
        <title>Tengunoibacter tsumagoiensis gen. nov., sp. nov., Dictyobacter kobayashii sp. nov., D. alpinus sp. nov., and D. joshuensis sp. nov. and description of Dictyobacteraceae fam. nov. within the order Ktedonobacterales isolated from Tengu-no-mugimeshi.</title>
        <authorList>
            <person name="Wang C.M."/>
            <person name="Zheng Y."/>
            <person name="Sakai Y."/>
            <person name="Toyoda A."/>
            <person name="Minakuchi Y."/>
            <person name="Abe K."/>
            <person name="Yokota A."/>
            <person name="Yabe S."/>
        </authorList>
    </citation>
    <scope>NUCLEOTIDE SEQUENCE [LARGE SCALE GENOMIC DNA]</scope>
    <source>
        <strain evidence="2">Uno11</strain>
    </source>
</reference>
<dbReference type="AlphaFoldDB" id="A0A402AXI8"/>
<sequence>MFRSYYYLECNSIPMHMFNFCYNYVHASMPKGAFGVSDYLRSGLKGYAGVGLEEKR</sequence>
<comment type="caution">
    <text evidence="1">The sequence shown here is derived from an EMBL/GenBank/DDBJ whole genome shotgun (WGS) entry which is preliminary data.</text>
</comment>
<name>A0A402AXI8_9CHLR</name>
<proteinExistence type="predicted"/>
<evidence type="ECO:0000313" key="1">
    <source>
        <dbReference type="EMBL" id="GCE23805.1"/>
    </source>
</evidence>
<dbReference type="EMBL" id="BIFS01000002">
    <property type="protein sequence ID" value="GCE23805.1"/>
    <property type="molecule type" value="Genomic_DNA"/>
</dbReference>
<protein>
    <submittedName>
        <fullName evidence="1">Uncharacterized protein</fullName>
    </submittedName>
</protein>